<dbReference type="GO" id="GO:0006309">
    <property type="term" value="P:apoptotic DNA fragmentation"/>
    <property type="evidence" value="ECO:0007669"/>
    <property type="project" value="TreeGrafter"/>
</dbReference>
<proteinExistence type="inferred from homology"/>
<evidence type="ECO:0000256" key="1">
    <source>
        <dbReference type="ARBA" id="ARBA00007527"/>
    </source>
</evidence>
<dbReference type="PANTHER" id="PTHR10858">
    <property type="entry name" value="DEOXYRIBONUCLEASE II"/>
    <property type="match status" value="1"/>
</dbReference>
<dbReference type="CDD" id="cd09120">
    <property type="entry name" value="PLDc_DNaseII_1"/>
    <property type="match status" value="1"/>
</dbReference>
<reference evidence="5" key="1">
    <citation type="submission" date="2016-11" db="UniProtKB">
        <authorList>
            <consortium name="WormBaseParasite"/>
        </authorList>
    </citation>
    <scope>IDENTIFICATION</scope>
</reference>
<dbReference type="Proteomes" id="UP000095287">
    <property type="component" value="Unplaced"/>
</dbReference>
<evidence type="ECO:0000256" key="2">
    <source>
        <dbReference type="ARBA" id="ARBA00022801"/>
    </source>
</evidence>
<dbReference type="InterPro" id="IPR004947">
    <property type="entry name" value="DNase_II"/>
</dbReference>
<dbReference type="Pfam" id="PF03265">
    <property type="entry name" value="DNase_II"/>
    <property type="match status" value="1"/>
</dbReference>
<dbReference type="PROSITE" id="PS51257">
    <property type="entry name" value="PROKAR_LIPOPROTEIN"/>
    <property type="match status" value="1"/>
</dbReference>
<evidence type="ECO:0000256" key="3">
    <source>
        <dbReference type="SAM" id="SignalP"/>
    </source>
</evidence>
<keyword evidence="2" id="KW-0378">Hydrolase</keyword>
<name>A0A1I7YY04_9BILA</name>
<comment type="similarity">
    <text evidence="1">Belongs to the DNase II family.</text>
</comment>
<accession>A0A1I7YY04</accession>
<keyword evidence="4" id="KW-1185">Reference proteome</keyword>
<evidence type="ECO:0000313" key="4">
    <source>
        <dbReference type="Proteomes" id="UP000095287"/>
    </source>
</evidence>
<keyword evidence="3" id="KW-0732">Signal</keyword>
<organism evidence="4 5">
    <name type="scientific">Steinernema glaseri</name>
    <dbReference type="NCBI Taxonomy" id="37863"/>
    <lineage>
        <taxon>Eukaryota</taxon>
        <taxon>Metazoa</taxon>
        <taxon>Ecdysozoa</taxon>
        <taxon>Nematoda</taxon>
        <taxon>Chromadorea</taxon>
        <taxon>Rhabditida</taxon>
        <taxon>Tylenchina</taxon>
        <taxon>Panagrolaimomorpha</taxon>
        <taxon>Strongyloidoidea</taxon>
        <taxon>Steinernematidae</taxon>
        <taxon>Steinernema</taxon>
    </lineage>
</organism>
<evidence type="ECO:0000313" key="5">
    <source>
        <dbReference type="WBParaSite" id="L893_g20840.t1"/>
    </source>
</evidence>
<feature type="signal peptide" evidence="3">
    <location>
        <begin position="1"/>
        <end position="16"/>
    </location>
</feature>
<dbReference type="GO" id="GO:0004531">
    <property type="term" value="F:deoxyribonuclease II activity"/>
    <property type="evidence" value="ECO:0007669"/>
    <property type="project" value="InterPro"/>
</dbReference>
<sequence length="358" mass="39715">MHRLLLFLAGLAAASAFSCKDQNNNDVDWWFAYKMPRVRGDNGVAGLLDGHAFYYLDANKPTFEASQNDLTSSDQAIAHTLAQFYDSKDDPSVFHVLYNDEEAVEQVGIFEKIANISRKVFSSSEYGHTKGVAFFDKTDGVWYVHSVPKFPSTESYGYPDSGRTYGQSMLCMSLGYDQLKSVGTQLFYNHPDIYSSQLPTSMAQDNEDLAQVISGKHKTGIPTTSVIDLKTKQGTTFRSFAKTGDFGKDLYDSLVAPNLQCPLNVETWRRGSVIPLDCAAQFQVLDVQEVKVVDTPEFKYTKDHSKMAVSASSDTPYTCIGDINRMHSQFARGGGTVCLLNADVWNAYSTLVETTNNC</sequence>
<dbReference type="AlphaFoldDB" id="A0A1I7YY04"/>
<protein>
    <submittedName>
        <fullName evidence="5">Deoxyribonuclease II</fullName>
    </submittedName>
</protein>
<feature type="chain" id="PRO_5009312744" evidence="3">
    <location>
        <begin position="17"/>
        <end position="358"/>
    </location>
</feature>
<dbReference type="CDD" id="cd09121">
    <property type="entry name" value="PLDc_DNaseII_2"/>
    <property type="match status" value="1"/>
</dbReference>
<dbReference type="WBParaSite" id="L893_g20840.t1">
    <property type="protein sequence ID" value="L893_g20840.t1"/>
    <property type="gene ID" value="L893_g20840"/>
</dbReference>
<dbReference type="PANTHER" id="PTHR10858:SF31">
    <property type="entry name" value="DEOXYRIBONUCLEASE-2"/>
    <property type="match status" value="1"/>
</dbReference>